<protein>
    <submittedName>
        <fullName evidence="12">XPA-binding protein, putative</fullName>
    </submittedName>
</protein>
<organism evidence="12 13">
    <name type="scientific">Eimeria brunetti</name>
    <dbReference type="NCBI Taxonomy" id="51314"/>
    <lineage>
        <taxon>Eukaryota</taxon>
        <taxon>Sar</taxon>
        <taxon>Alveolata</taxon>
        <taxon>Apicomplexa</taxon>
        <taxon>Conoidasida</taxon>
        <taxon>Coccidia</taxon>
        <taxon>Eucoccidiorida</taxon>
        <taxon>Eimeriorina</taxon>
        <taxon>Eimeriidae</taxon>
        <taxon>Eimeria</taxon>
    </lineage>
</organism>
<evidence type="ECO:0000259" key="10">
    <source>
        <dbReference type="Pfam" id="PF23220"/>
    </source>
</evidence>
<keyword evidence="4" id="KW-0747">Spliceosome</keyword>
<dbReference type="InterPro" id="IPR011990">
    <property type="entry name" value="TPR-like_helical_dom_sf"/>
</dbReference>
<dbReference type="Pfam" id="PF23220">
    <property type="entry name" value="HAT_Syf1_M"/>
    <property type="match status" value="1"/>
</dbReference>
<evidence type="ECO:0000256" key="1">
    <source>
        <dbReference type="ARBA" id="ARBA00004123"/>
    </source>
</evidence>
<evidence type="ECO:0000256" key="6">
    <source>
        <dbReference type="ARBA" id="ARBA00023187"/>
    </source>
</evidence>
<evidence type="ECO:0000256" key="8">
    <source>
        <dbReference type="SAM" id="Coils"/>
    </source>
</evidence>
<dbReference type="GO" id="GO:0071014">
    <property type="term" value="C:post-mRNA release spliceosomal complex"/>
    <property type="evidence" value="ECO:0007669"/>
    <property type="project" value="TreeGrafter"/>
</dbReference>
<keyword evidence="13" id="KW-1185">Reference proteome</keyword>
<feature type="domain" description="Pre-mRNA-splicing factor SYF1 central HAT repeats" evidence="10">
    <location>
        <begin position="250"/>
        <end position="343"/>
    </location>
</feature>
<feature type="coiled-coil region" evidence="8">
    <location>
        <begin position="322"/>
        <end position="349"/>
    </location>
</feature>
<dbReference type="InterPro" id="IPR045075">
    <property type="entry name" value="Syf1-like"/>
</dbReference>
<dbReference type="Gene3D" id="1.25.40.10">
    <property type="entry name" value="Tetratricopeptide repeat domain"/>
    <property type="match status" value="1"/>
</dbReference>
<keyword evidence="6" id="KW-0508">mRNA splicing</keyword>
<dbReference type="GO" id="GO:0000349">
    <property type="term" value="P:generation of catalytic spliceosome for first transesterification step"/>
    <property type="evidence" value="ECO:0007669"/>
    <property type="project" value="TreeGrafter"/>
</dbReference>
<evidence type="ECO:0000313" key="12">
    <source>
        <dbReference type="EMBL" id="CDJ53455.1"/>
    </source>
</evidence>
<comment type="subcellular location">
    <subcellularLocation>
        <location evidence="1">Nucleus</location>
    </subcellularLocation>
</comment>
<keyword evidence="5" id="KW-0677">Repeat</keyword>
<feature type="compositionally biased region" description="Low complexity" evidence="9">
    <location>
        <begin position="221"/>
        <end position="231"/>
    </location>
</feature>
<dbReference type="GO" id="GO:0071007">
    <property type="term" value="C:U2-type catalytic step 2 spliceosome"/>
    <property type="evidence" value="ECO:0007669"/>
    <property type="project" value="TreeGrafter"/>
</dbReference>
<dbReference type="EMBL" id="HG713338">
    <property type="protein sequence ID" value="CDJ53455.1"/>
    <property type="molecule type" value="Genomic_DNA"/>
</dbReference>
<keyword evidence="3" id="KW-0507">mRNA processing</keyword>
<evidence type="ECO:0000259" key="11">
    <source>
        <dbReference type="Pfam" id="PF23233"/>
    </source>
</evidence>
<dbReference type="Proteomes" id="UP000030750">
    <property type="component" value="Unassembled WGS sequence"/>
</dbReference>
<comment type="similarity">
    <text evidence="2">Belongs to the crooked-neck family.</text>
</comment>
<evidence type="ECO:0000256" key="9">
    <source>
        <dbReference type="SAM" id="MobiDB-lite"/>
    </source>
</evidence>
<accession>U6M092</accession>
<evidence type="ECO:0000313" key="13">
    <source>
        <dbReference type="Proteomes" id="UP000030750"/>
    </source>
</evidence>
<feature type="domain" description="Pre-mRNA-splicing factor Syf1-like N-terminal HAT-repeats" evidence="11">
    <location>
        <begin position="114"/>
        <end position="161"/>
    </location>
</feature>
<dbReference type="InterPro" id="IPR056350">
    <property type="entry name" value="HAT_Syf1_central"/>
</dbReference>
<feature type="compositionally biased region" description="Low complexity" evidence="9">
    <location>
        <begin position="29"/>
        <end position="41"/>
    </location>
</feature>
<dbReference type="GO" id="GO:0000974">
    <property type="term" value="C:Prp19 complex"/>
    <property type="evidence" value="ECO:0007669"/>
    <property type="project" value="TreeGrafter"/>
</dbReference>
<feature type="region of interest" description="Disordered" evidence="9">
    <location>
        <begin position="1"/>
        <end position="41"/>
    </location>
</feature>
<keyword evidence="8" id="KW-0175">Coiled coil</keyword>
<dbReference type="PANTHER" id="PTHR11246:SF5">
    <property type="entry name" value="PRE-MRNA-SPLICING FACTOR SYF1"/>
    <property type="match status" value="1"/>
</dbReference>
<evidence type="ECO:0000256" key="2">
    <source>
        <dbReference type="ARBA" id="ARBA00008644"/>
    </source>
</evidence>
<evidence type="ECO:0000256" key="5">
    <source>
        <dbReference type="ARBA" id="ARBA00022737"/>
    </source>
</evidence>
<feature type="region of interest" description="Disordered" evidence="9">
    <location>
        <begin position="221"/>
        <end position="242"/>
    </location>
</feature>
<dbReference type="VEuPathDB" id="ToxoDB:EBH_0057100"/>
<sequence>MAVPGSSKRKRGSEDAAPSPASAEKENGVEASSPEPAAAAEAAAAAAGAAAADGEVDLDELVGGDEDIAYEQELRRDPYQVKVCNLRKGGKGPPRELQIMAFVFVGAVGAGGIRTFDAALRALAVTQHDQLWPMMIEYVKNCGVVETAVCLYRRWVMLEPERRDEFAAYLAGVGRKEEAASWLAAAASDGSVSASSGRSRHELWLSVCELAAAAATAATPTTATTTAAATGTGRGASPLTSSPPVSRIFGSIQVEALLRSGIRRFSDSVAGLWCSLARLFLQQGLPGKARVIFEEALGKVQTIRDLAVVYEAYAAFEEATIAQLLQQQQQHLQHQQQQQQQQLQQQQGK</sequence>
<gene>
    <name evidence="12" type="ORF">EBH_0057100</name>
</gene>
<dbReference type="OrthoDB" id="10067343at2759"/>
<dbReference type="PANTHER" id="PTHR11246">
    <property type="entry name" value="PRE-MRNA SPLICING FACTOR"/>
    <property type="match status" value="1"/>
</dbReference>
<evidence type="ECO:0000256" key="3">
    <source>
        <dbReference type="ARBA" id="ARBA00022664"/>
    </source>
</evidence>
<proteinExistence type="inferred from homology"/>
<evidence type="ECO:0000256" key="4">
    <source>
        <dbReference type="ARBA" id="ARBA00022728"/>
    </source>
</evidence>
<name>U6M092_9EIME</name>
<dbReference type="AlphaFoldDB" id="U6M092"/>
<keyword evidence="7" id="KW-0539">Nucleus</keyword>
<evidence type="ECO:0000256" key="7">
    <source>
        <dbReference type="ARBA" id="ARBA00023242"/>
    </source>
</evidence>
<reference evidence="12" key="2">
    <citation type="submission" date="2013-10" db="EMBL/GenBank/DDBJ databases">
        <authorList>
            <person name="Aslett M."/>
        </authorList>
    </citation>
    <scope>NUCLEOTIDE SEQUENCE [LARGE SCALE GENOMIC DNA]</scope>
    <source>
        <strain evidence="12">Houghton</strain>
    </source>
</reference>
<reference evidence="12" key="1">
    <citation type="submission" date="2013-10" db="EMBL/GenBank/DDBJ databases">
        <title>Genomic analysis of the causative agents of coccidiosis in chickens.</title>
        <authorList>
            <person name="Reid A.J."/>
            <person name="Blake D."/>
            <person name="Billington K."/>
            <person name="Browne H."/>
            <person name="Dunn M."/>
            <person name="Hung S."/>
            <person name="Kawahara F."/>
            <person name="Miranda-Saavedra D."/>
            <person name="Mourier T."/>
            <person name="Nagra H."/>
            <person name="Otto T.D."/>
            <person name="Rawlings N."/>
            <person name="Sanchez A."/>
            <person name="Sanders M."/>
            <person name="Subramaniam C."/>
            <person name="Tay Y."/>
            <person name="Dear P."/>
            <person name="Doerig C."/>
            <person name="Gruber A."/>
            <person name="Parkinson J."/>
            <person name="Shirley M."/>
            <person name="Wan K.L."/>
            <person name="Berriman M."/>
            <person name="Tomley F."/>
            <person name="Pain A."/>
        </authorList>
    </citation>
    <scope>NUCLEOTIDE SEQUENCE [LARGE SCALE GENOMIC DNA]</scope>
    <source>
        <strain evidence="12">Houghton</strain>
    </source>
</reference>
<dbReference type="InterPro" id="IPR055433">
    <property type="entry name" value="HAT_Syf1-like_N"/>
</dbReference>
<dbReference type="Pfam" id="PF23233">
    <property type="entry name" value="HAT_Syf1_CNRKL1_N"/>
    <property type="match status" value="1"/>
</dbReference>